<feature type="domain" description="DUF1587" evidence="3">
    <location>
        <begin position="141"/>
        <end position="203"/>
    </location>
</feature>
<dbReference type="RefSeq" id="WP_160985007.1">
    <property type="nucleotide sequence ID" value="NZ_WVTD01000003.1"/>
</dbReference>
<reference evidence="7 8" key="1">
    <citation type="submission" date="2019-12" db="EMBL/GenBank/DDBJ databases">
        <authorList>
            <person name="Feng G."/>
            <person name="Zhu H."/>
        </authorList>
    </citation>
    <scope>NUCLEOTIDE SEQUENCE [LARGE SCALE GENOMIC DNA]</scope>
    <source>
        <strain evidence="7 8">FGD1</strain>
    </source>
</reference>
<dbReference type="Pfam" id="PF07624">
    <property type="entry name" value="PSD2"/>
    <property type="match status" value="1"/>
</dbReference>
<dbReference type="AlphaFoldDB" id="A0A7X4GET5"/>
<dbReference type="InterPro" id="IPR011478">
    <property type="entry name" value="DUF1585"/>
</dbReference>
<keyword evidence="8" id="KW-1185">Reference proteome</keyword>
<evidence type="ECO:0000256" key="1">
    <source>
        <dbReference type="SAM" id="SignalP"/>
    </source>
</evidence>
<dbReference type="Pfam" id="PF07626">
    <property type="entry name" value="PSD3"/>
    <property type="match status" value="1"/>
</dbReference>
<protein>
    <submittedName>
        <fullName evidence="7">DUF1592 domain-containing protein</fullName>
    </submittedName>
</protein>
<dbReference type="Pfam" id="PF07631">
    <property type="entry name" value="PSD4"/>
    <property type="match status" value="1"/>
</dbReference>
<dbReference type="InterPro" id="IPR013036">
    <property type="entry name" value="DUF1587"/>
</dbReference>
<dbReference type="Pfam" id="PF07627">
    <property type="entry name" value="PSCyt3"/>
    <property type="match status" value="1"/>
</dbReference>
<evidence type="ECO:0000259" key="6">
    <source>
        <dbReference type="Pfam" id="PF07637"/>
    </source>
</evidence>
<dbReference type="Pfam" id="PF07637">
    <property type="entry name" value="PSD5"/>
    <property type="match status" value="1"/>
</dbReference>
<evidence type="ECO:0000259" key="4">
    <source>
        <dbReference type="Pfam" id="PF07627"/>
    </source>
</evidence>
<evidence type="ECO:0000313" key="8">
    <source>
        <dbReference type="Proteomes" id="UP000465810"/>
    </source>
</evidence>
<feature type="chain" id="PRO_5030960586" evidence="1">
    <location>
        <begin position="28"/>
        <end position="828"/>
    </location>
</feature>
<feature type="domain" description="DUF1585" evidence="2">
    <location>
        <begin position="731"/>
        <end position="804"/>
    </location>
</feature>
<feature type="domain" description="DUF1595" evidence="6">
    <location>
        <begin position="400"/>
        <end position="460"/>
    </location>
</feature>
<gene>
    <name evidence="7" type="ORF">GR702_05725</name>
</gene>
<evidence type="ECO:0000259" key="5">
    <source>
        <dbReference type="Pfam" id="PF07631"/>
    </source>
</evidence>
<dbReference type="Proteomes" id="UP000465810">
    <property type="component" value="Unassembled WGS sequence"/>
</dbReference>
<evidence type="ECO:0000313" key="7">
    <source>
        <dbReference type="EMBL" id="MYL97271.1"/>
    </source>
</evidence>
<feature type="domain" description="DUF1592" evidence="5">
    <location>
        <begin position="474"/>
        <end position="601"/>
    </location>
</feature>
<keyword evidence="1" id="KW-0732">Signal</keyword>
<sequence>MSLIGRPTLGTIVLAASALLTAAGVYAAVQGEGASPAAGMTRAEQAAFVEPMLGEYCSRCHNDIDLVADLSVEDLKAGDLRTGRHADEWEKILRRVAAGEMPPHGKDQPTPAMRAAFVNWLDTSRAGYLAASPDPGRATIRRLNRIEYANAVRDLLALDVDFAGELPADNSGFGFDNIADVLSVSPTLMERYVAVAGKVGRLATGLTGRRGIVTTWQVPKDGSVQNSGVPAWNERAGESLPLASRGGYAHKYYARHEGTYEIAAWLNSNSNNETDRMDEDRVSLRVPMKAGSHRIALSFRRTLAPSEAVQVLRNDTDKVPVPLDKPVMLPLDVWVDGKLASTLSVPSYRMHQRYSQRNFPRDVHQVDVAGPFDAKGIADTPSRRAVFLCKPRKSSQEQACAARILTALARRAWRRPVGAFDMAPLMRIYAAEREASDFEHGIEAALEAMLVSPEFLFVVERDPAGAMPGSVNRITDLELASRLSLFLWSSIPDERLLSLAEQGRLAQPAVLDAEIARMLADPRASALTTNFAGQWLYLRNLDQQRPDIEVFPRFDTRLRQAMAAETEMFFTQVLRENRPVLDFISADYTFLNQRLAEHYGIPGVSGTAMRRVSLDPAWHRGGLLGQASVLTVTSYGNHTSVVKRGKWILDNMLAAAPPPPPPDVPALKAEHDGRQLTARQQLELHRSNPTCAACHVKMDPLGFSLENFDAVGAWRTVDAGQSIAAMATMPDGAKFEGISGLQRILMDRRDEFTRAFTERLMTYALARGLGANDMPSVRAIAADAAADRYRVRTIVRGIVASPAFTLRRVPARFKAAAFQRTPDRRLAR</sequence>
<proteinExistence type="predicted"/>
<dbReference type="InterPro" id="IPR013043">
    <property type="entry name" value="DUF1595"/>
</dbReference>
<feature type="signal peptide" evidence="1">
    <location>
        <begin position="1"/>
        <end position="27"/>
    </location>
</feature>
<accession>A0A7X4GET5</accession>
<dbReference type="EMBL" id="WVTD01000003">
    <property type="protein sequence ID" value="MYL97271.1"/>
    <property type="molecule type" value="Genomic_DNA"/>
</dbReference>
<name>A0A7X4GET5_9SPHN</name>
<comment type="caution">
    <text evidence="7">The sequence shown here is derived from an EMBL/GenBank/DDBJ whole genome shotgun (WGS) entry which is preliminary data.</text>
</comment>
<dbReference type="InterPro" id="IPR013042">
    <property type="entry name" value="DUF1592"/>
</dbReference>
<organism evidence="7 8">
    <name type="scientific">Novosphingobium silvae</name>
    <dbReference type="NCBI Taxonomy" id="2692619"/>
    <lineage>
        <taxon>Bacteria</taxon>
        <taxon>Pseudomonadati</taxon>
        <taxon>Pseudomonadota</taxon>
        <taxon>Alphaproteobacteria</taxon>
        <taxon>Sphingomonadales</taxon>
        <taxon>Sphingomonadaceae</taxon>
        <taxon>Novosphingobium</taxon>
    </lineage>
</organism>
<evidence type="ECO:0000259" key="2">
    <source>
        <dbReference type="Pfam" id="PF07624"/>
    </source>
</evidence>
<feature type="domain" description="DUF1588" evidence="4">
    <location>
        <begin position="620"/>
        <end position="717"/>
    </location>
</feature>
<dbReference type="InterPro" id="IPR013039">
    <property type="entry name" value="DUF1588"/>
</dbReference>
<evidence type="ECO:0000259" key="3">
    <source>
        <dbReference type="Pfam" id="PF07626"/>
    </source>
</evidence>